<dbReference type="GO" id="GO:0003700">
    <property type="term" value="F:DNA-binding transcription factor activity"/>
    <property type="evidence" value="ECO:0007669"/>
    <property type="project" value="InterPro"/>
</dbReference>
<keyword evidence="2" id="KW-0804">Transcription</keyword>
<evidence type="ECO:0000313" key="4">
    <source>
        <dbReference type="EMBL" id="TCL73343.1"/>
    </source>
</evidence>
<evidence type="ECO:0000313" key="5">
    <source>
        <dbReference type="Proteomes" id="UP000295008"/>
    </source>
</evidence>
<sequence length="247" mass="27981">MYRILEYLEGHEAMTVNEICAIFGVSRDTARRDVVKLAERGAVIRTHGGIALPKFDKKIQEYAARQRNEPQEKLRIGEYAATLVEEDEILFLDVSTTVQCLIPRLRAAGLTVVTHSLDNAWLLMEEEAIQTYLLGGLLHPKLRHMTGYGTLKKLEDYRFTKAFLGAAGITGEGIYYYDEDDIYFKQELVRRAEQVIVLADHTKFDQYSLFRALELPAIDIIITDQPVSRKMQKALDDAAVELVIASG</sequence>
<dbReference type="EMBL" id="SLUN01000005">
    <property type="protein sequence ID" value="TCL73343.1"/>
    <property type="molecule type" value="Genomic_DNA"/>
</dbReference>
<accession>A0A4R1S2E2</accession>
<gene>
    <name evidence="4" type="ORF">EDC14_1005207</name>
</gene>
<dbReference type="SMART" id="SM01134">
    <property type="entry name" value="DeoRC"/>
    <property type="match status" value="1"/>
</dbReference>
<evidence type="ECO:0000256" key="1">
    <source>
        <dbReference type="ARBA" id="ARBA00023015"/>
    </source>
</evidence>
<dbReference type="InterPro" id="IPR037171">
    <property type="entry name" value="NagB/RpiA_transferase-like"/>
</dbReference>
<name>A0A4R1S2E2_HYDET</name>
<protein>
    <submittedName>
        <fullName evidence="4">DeoR family transcriptional regulator</fullName>
    </submittedName>
</protein>
<dbReference type="Gene3D" id="3.40.50.1360">
    <property type="match status" value="1"/>
</dbReference>
<keyword evidence="5" id="KW-1185">Reference proteome</keyword>
<dbReference type="Pfam" id="PF00455">
    <property type="entry name" value="DeoRC"/>
    <property type="match status" value="1"/>
</dbReference>
<dbReference type="PANTHER" id="PTHR30363:SF51">
    <property type="entry name" value="HTH-TYPE TRANSCRIPTIONAL REPRESSOR GLCR"/>
    <property type="match status" value="1"/>
</dbReference>
<comment type="caution">
    <text evidence="4">The sequence shown here is derived from an EMBL/GenBank/DDBJ whole genome shotgun (WGS) entry which is preliminary data.</text>
</comment>
<dbReference type="InterPro" id="IPR036388">
    <property type="entry name" value="WH-like_DNA-bd_sf"/>
</dbReference>
<dbReference type="SMART" id="SM00420">
    <property type="entry name" value="HTH_DEOR"/>
    <property type="match status" value="1"/>
</dbReference>
<dbReference type="PANTHER" id="PTHR30363">
    <property type="entry name" value="HTH-TYPE TRANSCRIPTIONAL REGULATOR SRLR-RELATED"/>
    <property type="match status" value="1"/>
</dbReference>
<organism evidence="4 5">
    <name type="scientific">Hydrogenispora ethanolica</name>
    <dbReference type="NCBI Taxonomy" id="1082276"/>
    <lineage>
        <taxon>Bacteria</taxon>
        <taxon>Bacillati</taxon>
        <taxon>Bacillota</taxon>
        <taxon>Hydrogenispora</taxon>
    </lineage>
</organism>
<dbReference type="Gene3D" id="1.10.10.10">
    <property type="entry name" value="Winged helix-like DNA-binding domain superfamily/Winged helix DNA-binding domain"/>
    <property type="match status" value="1"/>
</dbReference>
<dbReference type="InterPro" id="IPR036390">
    <property type="entry name" value="WH_DNA-bd_sf"/>
</dbReference>
<feature type="domain" description="HTH deoR-type" evidence="3">
    <location>
        <begin position="1"/>
        <end position="52"/>
    </location>
</feature>
<reference evidence="4 5" key="1">
    <citation type="submission" date="2019-03" db="EMBL/GenBank/DDBJ databases">
        <title>Genomic Encyclopedia of Type Strains, Phase IV (KMG-IV): sequencing the most valuable type-strain genomes for metagenomic binning, comparative biology and taxonomic classification.</title>
        <authorList>
            <person name="Goeker M."/>
        </authorList>
    </citation>
    <scope>NUCLEOTIDE SEQUENCE [LARGE SCALE GENOMIC DNA]</scope>
    <source>
        <strain evidence="4 5">LX-B</strain>
    </source>
</reference>
<dbReference type="SUPFAM" id="SSF46785">
    <property type="entry name" value="Winged helix' DNA-binding domain"/>
    <property type="match status" value="1"/>
</dbReference>
<evidence type="ECO:0000256" key="2">
    <source>
        <dbReference type="ARBA" id="ARBA00023163"/>
    </source>
</evidence>
<dbReference type="Pfam" id="PF08220">
    <property type="entry name" value="HTH_DeoR"/>
    <property type="match status" value="1"/>
</dbReference>
<dbReference type="InterPro" id="IPR001034">
    <property type="entry name" value="DeoR_HTH"/>
</dbReference>
<dbReference type="PROSITE" id="PS51000">
    <property type="entry name" value="HTH_DEOR_2"/>
    <property type="match status" value="1"/>
</dbReference>
<dbReference type="InterPro" id="IPR014036">
    <property type="entry name" value="DeoR-like_C"/>
</dbReference>
<dbReference type="InterPro" id="IPR050313">
    <property type="entry name" value="Carb_Metab_HTH_regulators"/>
</dbReference>
<dbReference type="AlphaFoldDB" id="A0A4R1S2E2"/>
<dbReference type="SUPFAM" id="SSF100950">
    <property type="entry name" value="NagB/RpiA/CoA transferase-like"/>
    <property type="match status" value="1"/>
</dbReference>
<dbReference type="Proteomes" id="UP000295008">
    <property type="component" value="Unassembled WGS sequence"/>
</dbReference>
<dbReference type="PRINTS" id="PR00037">
    <property type="entry name" value="HTHLACR"/>
</dbReference>
<keyword evidence="1" id="KW-0805">Transcription regulation</keyword>
<evidence type="ECO:0000259" key="3">
    <source>
        <dbReference type="PROSITE" id="PS51000"/>
    </source>
</evidence>
<proteinExistence type="predicted"/>